<evidence type="ECO:0000256" key="3">
    <source>
        <dbReference type="ARBA" id="ARBA00023157"/>
    </source>
</evidence>
<evidence type="ECO:0000313" key="7">
    <source>
        <dbReference type="Proteomes" id="UP000092462"/>
    </source>
</evidence>
<keyword evidence="2" id="KW-0677">Repeat</keyword>
<dbReference type="VEuPathDB" id="VectorBase:PPAI007498"/>
<sequence>MDPNNCIVVQDVKSVTHDQMTQNADGSTQLPTEESLLTSTADHSTFTTAHHYLNNGFSSSSFSQQQILQQQLQQQHYQDQQFSAQQQQQHQKWPQVLELREFNEVHHATIAPYQFWNSEFRNKHPAFIRFNFTLPWGANFAVYGRRNVAPSVTQYDFVEFIRGGRVDNRLRRRRRRKRSMTTGEDADEDDILGNGIADEEYGFDIFENPTVDSDEYIGSPWRDTDRSMESSAAEAASSSFIDEHLRLSPAERHIISKRSSDMDPMMVNVSLLQYLDTGRWFLSVYNDELLAHSVTLTVAEAEGVSTTCPNDCSGRGSCYLGKCDCIDGYQGADCSKSE</sequence>
<organism evidence="6 7">
    <name type="scientific">Phlebotomus papatasi</name>
    <name type="common">Sandfly</name>
    <dbReference type="NCBI Taxonomy" id="29031"/>
    <lineage>
        <taxon>Eukaryota</taxon>
        <taxon>Metazoa</taxon>
        <taxon>Ecdysozoa</taxon>
        <taxon>Arthropoda</taxon>
        <taxon>Hexapoda</taxon>
        <taxon>Insecta</taxon>
        <taxon>Pterygota</taxon>
        <taxon>Neoptera</taxon>
        <taxon>Endopterygota</taxon>
        <taxon>Diptera</taxon>
        <taxon>Nematocera</taxon>
        <taxon>Psychodoidea</taxon>
        <taxon>Psychodidae</taxon>
        <taxon>Phlebotomus</taxon>
        <taxon>Phlebotomus</taxon>
    </lineage>
</organism>
<keyword evidence="1" id="KW-0245">EGF-like domain</keyword>
<dbReference type="GO" id="GO:0008045">
    <property type="term" value="P:motor neuron axon guidance"/>
    <property type="evidence" value="ECO:0007669"/>
    <property type="project" value="TreeGrafter"/>
</dbReference>
<dbReference type="Gene3D" id="2.60.120.260">
    <property type="entry name" value="Galactose-binding domain-like"/>
    <property type="match status" value="1"/>
</dbReference>
<dbReference type="EMBL" id="AJVK01006004">
    <property type="status" value="NOT_ANNOTATED_CDS"/>
    <property type="molecule type" value="Genomic_DNA"/>
</dbReference>
<dbReference type="PANTHER" id="PTHR11219:SF69">
    <property type="entry name" value="TENEURIN-A"/>
    <property type="match status" value="1"/>
</dbReference>
<evidence type="ECO:0000259" key="5">
    <source>
        <dbReference type="Pfam" id="PF23093"/>
    </source>
</evidence>
<keyword evidence="4" id="KW-0325">Glycoprotein</keyword>
<reference evidence="6" key="1">
    <citation type="submission" date="2022-08" db="UniProtKB">
        <authorList>
            <consortium name="EnsemblMetazoa"/>
        </authorList>
    </citation>
    <scope>IDENTIFICATION</scope>
    <source>
        <strain evidence="6">Israel</strain>
    </source>
</reference>
<evidence type="ECO:0000256" key="4">
    <source>
        <dbReference type="ARBA" id="ARBA00023180"/>
    </source>
</evidence>
<keyword evidence="7" id="KW-1185">Reference proteome</keyword>
<dbReference type="Pfam" id="PF23093">
    <property type="entry name" value="GBD_Tenm3"/>
    <property type="match status" value="2"/>
</dbReference>
<dbReference type="Pfam" id="PF23106">
    <property type="entry name" value="EGF_Teneurin"/>
    <property type="match status" value="1"/>
</dbReference>
<name>A0A1B0DH64_PHLPP</name>
<dbReference type="AlphaFoldDB" id="A0A1B0DH64"/>
<feature type="domain" description="Teneurin-1-4-like galactose-binding" evidence="5">
    <location>
        <begin position="258"/>
        <end position="296"/>
    </location>
</feature>
<evidence type="ECO:0000313" key="6">
    <source>
        <dbReference type="EnsemblMetazoa" id="PPAI007498-PA"/>
    </source>
</evidence>
<proteinExistence type="predicted"/>
<keyword evidence="3" id="KW-1015">Disulfide bond</keyword>
<dbReference type="FunFam" id="2.10.25.10:FF:000001">
    <property type="entry name" value="Tenascin C"/>
    <property type="match status" value="1"/>
</dbReference>
<accession>A0A1B0DH64</accession>
<dbReference type="InterPro" id="IPR051216">
    <property type="entry name" value="Teneurin"/>
</dbReference>
<evidence type="ECO:0000256" key="1">
    <source>
        <dbReference type="ARBA" id="ARBA00022536"/>
    </source>
</evidence>
<dbReference type="Proteomes" id="UP000092462">
    <property type="component" value="Unassembled WGS sequence"/>
</dbReference>
<feature type="domain" description="Teneurin-1-4-like galactose-binding" evidence="5">
    <location>
        <begin position="107"/>
        <end position="177"/>
    </location>
</feature>
<protein>
    <recommendedName>
        <fullName evidence="5">Teneurin-1-4-like galactose-binding domain-containing protein</fullName>
    </recommendedName>
</protein>
<dbReference type="EnsemblMetazoa" id="PPAI007498-RA">
    <property type="protein sequence ID" value="PPAI007498-PA"/>
    <property type="gene ID" value="PPAI007498"/>
</dbReference>
<evidence type="ECO:0000256" key="2">
    <source>
        <dbReference type="ARBA" id="ARBA00022737"/>
    </source>
</evidence>
<dbReference type="InterPro" id="IPR057629">
    <property type="entry name" value="Teneurin1-4_GBD"/>
</dbReference>
<dbReference type="PANTHER" id="PTHR11219">
    <property type="entry name" value="TENEURIN AND N-ACETYLGLUCOSAMINE-1-PHOSPHODIESTER ALPHA-N-ACETYLGLUCOSAMINIDASE"/>
    <property type="match status" value="1"/>
</dbReference>
<dbReference type="VEuPathDB" id="VectorBase:PPAPM1_003743"/>